<evidence type="ECO:0000256" key="18">
    <source>
        <dbReference type="ARBA" id="ARBA00043078"/>
    </source>
</evidence>
<gene>
    <name evidence="20" type="ORF">PMKS-003123</name>
</gene>
<evidence type="ECO:0000256" key="15">
    <source>
        <dbReference type="ARBA" id="ARBA00023326"/>
    </source>
</evidence>
<evidence type="ECO:0000256" key="1">
    <source>
        <dbReference type="ARBA" id="ARBA00000382"/>
    </source>
</evidence>
<evidence type="ECO:0000256" key="8">
    <source>
        <dbReference type="ARBA" id="ARBA00022525"/>
    </source>
</evidence>
<evidence type="ECO:0000256" key="10">
    <source>
        <dbReference type="ARBA" id="ARBA00022801"/>
    </source>
</evidence>
<proteinExistence type="inferred from homology"/>
<evidence type="ECO:0000256" key="19">
    <source>
        <dbReference type="RuleBase" id="RU004335"/>
    </source>
</evidence>
<dbReference type="Pfam" id="PF00332">
    <property type="entry name" value="Glyco_hydro_17"/>
    <property type="match status" value="1"/>
</dbReference>
<keyword evidence="8" id="KW-0964">Secreted</keyword>
<dbReference type="GO" id="GO:0009986">
    <property type="term" value="C:cell surface"/>
    <property type="evidence" value="ECO:0007669"/>
    <property type="project" value="TreeGrafter"/>
</dbReference>
<dbReference type="GO" id="GO:0042973">
    <property type="term" value="F:glucan endo-1,3-beta-D-glucosidase activity"/>
    <property type="evidence" value="ECO:0007669"/>
    <property type="project" value="UniProtKB-EC"/>
</dbReference>
<dbReference type="GO" id="GO:0071555">
    <property type="term" value="P:cell wall organization"/>
    <property type="evidence" value="ECO:0007669"/>
    <property type="project" value="UniProtKB-KW"/>
</dbReference>
<dbReference type="OrthoDB" id="68336at2759"/>
<keyword evidence="15" id="KW-0624">Polysaccharide degradation</keyword>
<dbReference type="GO" id="GO:0005576">
    <property type="term" value="C:extracellular region"/>
    <property type="evidence" value="ECO:0007669"/>
    <property type="project" value="TreeGrafter"/>
</dbReference>
<dbReference type="Proteomes" id="UP000186136">
    <property type="component" value="Unassembled WGS sequence"/>
</dbReference>
<evidence type="ECO:0000256" key="5">
    <source>
        <dbReference type="ARBA" id="ARBA00012780"/>
    </source>
</evidence>
<dbReference type="EC" id="3.2.1.39" evidence="5"/>
<dbReference type="EMBL" id="BDGI01000128">
    <property type="protein sequence ID" value="GAV29622.1"/>
    <property type="molecule type" value="Genomic_DNA"/>
</dbReference>
<sequence>MKNRNRISSLNDKAGGVKDLISALEQKKSQDSGDEIVIEGDSKGIMEIQYVGKAEDAGFQNSYKTVNSSSDVQDLESHNAEDQINTLIDEYRNSTGVVEETPENSQGCSEIEESVDDVNIVDFTAKKVRQTVNIPNNSQSAKVLVEDNIGNEAEQTSSVYQSDSEVNLRINRQPPFAEVSPETDASKVTSTWRDGELLIKTFGYNSNSNAGSNQISSKESPNLISNFGDNDTLQLGRSDYSGSVHTNNNLVTRRKVSYNWKFGDIDGLERASLKTASTSEHYSAIENTLAADGVEKDKTIPSTFSRARSVSFKDGANKTYYPGNEKNDDPSLIVEENNINPWKYICYGILATLALLYVLTLSFKEFFASGRPTIILTERDVFEYFDKSSSGTRDILFSELAKRYNTKVFGDDRNKNSTSLKNHKIRYAPRENDKEINVIHNSFANINSEFGNDVEIKNMMETDDLKFMFSGIAYAPEGVMEPECGATLRNVILDIARLSKITGSVKTYGTQCRQAEFILEAIDQLQVNFTLAMGVWIGSDEATNQEQLQVMKDLIKRYPRKYFRSIFIGNEVIYRKEKTVSELMGYVREAKNYLLSLNISDLPVGISEIGSQITKEMFIECDFVGANVHPFFGGIDAQYGTRWVLDYYHNQLLPLKEGINTTTEIIISEVGWPYQGGEFIKSVAGSWEYQQFLNDWLCTSPANILNNCFYFEAFDEPWKHIWWDNDRTWETEWGFFTSDRKMKKHIYIPDCSKYGNPSLVDFEYIEGVEDPYAYGEDHD</sequence>
<comment type="subcellular location">
    <subcellularLocation>
        <location evidence="3">Cell membrane</location>
        <topology evidence="3">Single-pass type II membrane protein</topology>
    </subcellularLocation>
    <subcellularLocation>
        <location evidence="2">Secreted</location>
        <location evidence="2">Cell wall</location>
    </subcellularLocation>
</comment>
<dbReference type="GO" id="GO:0000272">
    <property type="term" value="P:polysaccharide catabolic process"/>
    <property type="evidence" value="ECO:0007669"/>
    <property type="project" value="UniProtKB-KW"/>
</dbReference>
<protein>
    <recommendedName>
        <fullName evidence="5">glucan endo-1,3-beta-D-glucosidase</fullName>
        <ecNumber evidence="5">3.2.1.39</ecNumber>
    </recommendedName>
    <alternativeName>
        <fullName evidence="18">Endo-1,3-beta-glucanase btgC</fullName>
    </alternativeName>
    <alternativeName>
        <fullName evidence="17">Laminarinase btgC</fullName>
    </alternativeName>
</protein>
<comment type="caution">
    <text evidence="20">The sequence shown here is derived from an EMBL/GenBank/DDBJ whole genome shotgun (WGS) entry which is preliminary data.</text>
</comment>
<organism evidence="20 21">
    <name type="scientific">Pichia membranifaciens</name>
    <dbReference type="NCBI Taxonomy" id="4926"/>
    <lineage>
        <taxon>Eukaryota</taxon>
        <taxon>Fungi</taxon>
        <taxon>Dikarya</taxon>
        <taxon>Ascomycota</taxon>
        <taxon>Saccharomycotina</taxon>
        <taxon>Pichiomycetes</taxon>
        <taxon>Pichiales</taxon>
        <taxon>Pichiaceae</taxon>
        <taxon>Pichia</taxon>
    </lineage>
</organism>
<dbReference type="InterPro" id="IPR050732">
    <property type="entry name" value="Beta-glucan_modifiers"/>
</dbReference>
<evidence type="ECO:0000256" key="4">
    <source>
        <dbReference type="ARBA" id="ARBA00008773"/>
    </source>
</evidence>
<dbReference type="SUPFAM" id="SSF51445">
    <property type="entry name" value="(Trans)glycosidases"/>
    <property type="match status" value="1"/>
</dbReference>
<dbReference type="PANTHER" id="PTHR16631:SF17">
    <property type="entry name" value="GLUCAN ENDO-1,3-BETA-GLUCOSIDASE BTGC"/>
    <property type="match status" value="1"/>
</dbReference>
<dbReference type="PANTHER" id="PTHR16631">
    <property type="entry name" value="GLUCAN 1,3-BETA-GLUCOSIDASE"/>
    <property type="match status" value="1"/>
</dbReference>
<evidence type="ECO:0000256" key="11">
    <source>
        <dbReference type="ARBA" id="ARBA00023136"/>
    </source>
</evidence>
<evidence type="ECO:0000256" key="3">
    <source>
        <dbReference type="ARBA" id="ARBA00004401"/>
    </source>
</evidence>
<dbReference type="GO" id="GO:0005886">
    <property type="term" value="C:plasma membrane"/>
    <property type="evidence" value="ECO:0007669"/>
    <property type="project" value="UniProtKB-SubCell"/>
</dbReference>
<evidence type="ECO:0000256" key="17">
    <source>
        <dbReference type="ARBA" id="ARBA00042373"/>
    </source>
</evidence>
<evidence type="ECO:0000313" key="21">
    <source>
        <dbReference type="Proteomes" id="UP000186136"/>
    </source>
</evidence>
<reference evidence="20 21" key="1">
    <citation type="submission" date="2016-08" db="EMBL/GenBank/DDBJ databases">
        <title>Whole genome shotgun sequence of Pichia membranifaciens KS47-1.</title>
        <authorList>
            <person name="Konishi M."/>
            <person name="Ishida M."/>
            <person name="Arakawa T."/>
            <person name="Kato Y."/>
            <person name="Horiuchi J."/>
        </authorList>
    </citation>
    <scope>NUCLEOTIDE SEQUENCE [LARGE SCALE GENOMIC DNA]</scope>
    <source>
        <strain evidence="20 21">KS47-1</strain>
    </source>
</reference>
<evidence type="ECO:0000256" key="14">
    <source>
        <dbReference type="ARBA" id="ARBA00023316"/>
    </source>
</evidence>
<evidence type="ECO:0000313" key="20">
    <source>
        <dbReference type="EMBL" id="GAV29622.1"/>
    </source>
</evidence>
<evidence type="ECO:0000256" key="7">
    <source>
        <dbReference type="ARBA" id="ARBA00022512"/>
    </source>
</evidence>
<evidence type="ECO:0000256" key="9">
    <source>
        <dbReference type="ARBA" id="ARBA00022729"/>
    </source>
</evidence>
<keyword evidence="9" id="KW-0732">Signal</keyword>
<name>A0A1Q2YJA0_9ASCO</name>
<comment type="catalytic activity">
    <reaction evidence="1">
        <text>Hydrolysis of (1-&gt;3)-beta-D-glucosidic linkages in (1-&gt;3)-beta-D-glucans.</text>
        <dbReference type="EC" id="3.2.1.39"/>
    </reaction>
</comment>
<evidence type="ECO:0000256" key="6">
    <source>
        <dbReference type="ARBA" id="ARBA00022475"/>
    </source>
</evidence>
<dbReference type="Gene3D" id="3.20.20.80">
    <property type="entry name" value="Glycosidases"/>
    <property type="match status" value="1"/>
</dbReference>
<accession>A0A1Q2YJA0</accession>
<dbReference type="GO" id="GO:0009277">
    <property type="term" value="C:fungal-type cell wall"/>
    <property type="evidence" value="ECO:0007669"/>
    <property type="project" value="TreeGrafter"/>
</dbReference>
<keyword evidence="12" id="KW-0325">Glycoprotein</keyword>
<evidence type="ECO:0000256" key="16">
    <source>
        <dbReference type="ARBA" id="ARBA00037649"/>
    </source>
</evidence>
<keyword evidence="11" id="KW-0472">Membrane</keyword>
<evidence type="ECO:0000256" key="13">
    <source>
        <dbReference type="ARBA" id="ARBA00023277"/>
    </source>
</evidence>
<dbReference type="InterPro" id="IPR017853">
    <property type="entry name" value="GH"/>
</dbReference>
<keyword evidence="7" id="KW-0134">Cell wall</keyword>
<keyword evidence="6" id="KW-1003">Cell membrane</keyword>
<dbReference type="InterPro" id="IPR000490">
    <property type="entry name" value="Glyco_hydro_17"/>
</dbReference>
<evidence type="ECO:0000256" key="2">
    <source>
        <dbReference type="ARBA" id="ARBA00004191"/>
    </source>
</evidence>
<keyword evidence="13" id="KW-0119">Carbohydrate metabolism</keyword>
<keyword evidence="21" id="KW-1185">Reference proteome</keyword>
<comment type="function">
    <text evidence="16">Glucanases play a role in cell expansion during growth, in cell-cell fusion during mating, and in spore release during sporulation. This enzyme may be involved in beta-glucan degradation. Active on laminarin and lichenan.</text>
</comment>
<dbReference type="AlphaFoldDB" id="A0A1Q2YJA0"/>
<keyword evidence="10" id="KW-0378">Hydrolase</keyword>
<keyword evidence="14" id="KW-0961">Cell wall biogenesis/degradation</keyword>
<evidence type="ECO:0000256" key="12">
    <source>
        <dbReference type="ARBA" id="ARBA00023180"/>
    </source>
</evidence>
<comment type="similarity">
    <text evidence="4 19">Belongs to the glycosyl hydrolase 17 family.</text>
</comment>